<dbReference type="AlphaFoldDB" id="A0A7C4GJP3"/>
<comment type="caution">
    <text evidence="1">The sequence shown here is derived from an EMBL/GenBank/DDBJ whole genome shotgun (WGS) entry which is preliminary data.</text>
</comment>
<accession>A0A7C4GJP3</accession>
<dbReference type="EMBL" id="DSUT01000167">
    <property type="protein sequence ID" value="HGK28859.1"/>
    <property type="molecule type" value="Genomic_DNA"/>
</dbReference>
<protein>
    <recommendedName>
        <fullName evidence="2">LPS-assembly protein LptD</fullName>
    </recommendedName>
</protein>
<sequence>MSFGTRTLPGGWDITPSAAFVRTFERADSAGTDTAAGTKLTPSGYFRLESPDYGITRLSFTEALSYSDSRQWTKNLGTLTVRRFWRNAAGAQATQRLFGAFNTNQSLSFTQTGILSDTPSIQPAYSASLGVSFPMYKVFGLEVFGLHGLLHTATPAFGLNYEPAVLPGGFLGRPRLDSVQSASLTASLENGFQVKAGPDRRKLDIGRLRLGTSHDLKTGRLAPVSADLSINPLLPFRAADTGRSRRRFDVRIDAVGSFDAGELKPGEDYSLRTNLMWDWMTHDSLPGSERGIRLNANHVFGRSQNMLIGSVTAVIPGWSISLNSLGYNFALRQLTDYSLTVVKDLHCWEALVNLSGLGKTWRYDFEFRIKKLPDVRFGKSTFRTFLPGIR</sequence>
<evidence type="ECO:0008006" key="2">
    <source>
        <dbReference type="Google" id="ProtNLM"/>
    </source>
</evidence>
<organism evidence="1">
    <name type="scientific">candidate division WOR-3 bacterium</name>
    <dbReference type="NCBI Taxonomy" id="2052148"/>
    <lineage>
        <taxon>Bacteria</taxon>
        <taxon>Bacteria division WOR-3</taxon>
    </lineage>
</organism>
<name>A0A7C4GJP3_UNCW3</name>
<proteinExistence type="predicted"/>
<evidence type="ECO:0000313" key="1">
    <source>
        <dbReference type="EMBL" id="HGK28859.1"/>
    </source>
</evidence>
<reference evidence="1" key="1">
    <citation type="journal article" date="2020" name="mSystems">
        <title>Genome- and Community-Level Interaction Insights into Carbon Utilization and Element Cycling Functions of Hydrothermarchaeota in Hydrothermal Sediment.</title>
        <authorList>
            <person name="Zhou Z."/>
            <person name="Liu Y."/>
            <person name="Xu W."/>
            <person name="Pan J."/>
            <person name="Luo Z.H."/>
            <person name="Li M."/>
        </authorList>
    </citation>
    <scope>NUCLEOTIDE SEQUENCE [LARGE SCALE GENOMIC DNA]</scope>
    <source>
        <strain evidence="1">SpSt-488</strain>
    </source>
</reference>
<gene>
    <name evidence="1" type="ORF">ENS41_07950</name>
</gene>